<accession>A0A0K2VAQ9</accession>
<sequence>MFGSENSLDMSS</sequence>
<reference evidence="1" key="1">
    <citation type="submission" date="2014-05" db="EMBL/GenBank/DDBJ databases">
        <authorList>
            <person name="Chronopoulou M."/>
        </authorList>
    </citation>
    <scope>NUCLEOTIDE SEQUENCE</scope>
    <source>
        <tissue evidence="1">Whole organism</tissue>
    </source>
</reference>
<protein>
    <submittedName>
        <fullName evidence="1">Uncharacterized protein</fullName>
    </submittedName>
</protein>
<evidence type="ECO:0000313" key="1">
    <source>
        <dbReference type="EMBL" id="CDW47589.1"/>
    </source>
</evidence>
<proteinExistence type="predicted"/>
<dbReference type="EMBL" id="HACA01030228">
    <property type="protein sequence ID" value="CDW47589.1"/>
    <property type="molecule type" value="Transcribed_RNA"/>
</dbReference>
<organism evidence="1">
    <name type="scientific">Lepeophtheirus salmonis</name>
    <name type="common">Salmon louse</name>
    <name type="synonym">Caligus salmonis</name>
    <dbReference type="NCBI Taxonomy" id="72036"/>
    <lineage>
        <taxon>Eukaryota</taxon>
        <taxon>Metazoa</taxon>
        <taxon>Ecdysozoa</taxon>
        <taxon>Arthropoda</taxon>
        <taxon>Crustacea</taxon>
        <taxon>Multicrustacea</taxon>
        <taxon>Hexanauplia</taxon>
        <taxon>Copepoda</taxon>
        <taxon>Siphonostomatoida</taxon>
        <taxon>Caligidae</taxon>
        <taxon>Lepeophtheirus</taxon>
    </lineage>
</organism>
<name>A0A0K2VAQ9_LEPSM</name>